<proteinExistence type="predicted"/>
<sequence>MSGLGPCFRRRNSWGYTCRLSDCSDTFFSAYLGFSRHAQILLFSITFYEFSGWVFQNVLLRNVGFHSADRGMDQKRLLLDYGVLFLRDVVGFLFRERYKNFVKVCWGFVCKV</sequence>
<organism evidence="1">
    <name type="scientific">Cacopsylla melanoneura</name>
    <dbReference type="NCBI Taxonomy" id="428564"/>
    <lineage>
        <taxon>Eukaryota</taxon>
        <taxon>Metazoa</taxon>
        <taxon>Ecdysozoa</taxon>
        <taxon>Arthropoda</taxon>
        <taxon>Hexapoda</taxon>
        <taxon>Insecta</taxon>
        <taxon>Pterygota</taxon>
        <taxon>Neoptera</taxon>
        <taxon>Paraneoptera</taxon>
        <taxon>Hemiptera</taxon>
        <taxon>Sternorrhyncha</taxon>
        <taxon>Psylloidea</taxon>
        <taxon>Psyllidae</taxon>
        <taxon>Psyllinae</taxon>
        <taxon>Cacopsylla</taxon>
    </lineage>
</organism>
<evidence type="ECO:0000313" key="1">
    <source>
        <dbReference type="EMBL" id="CAG6774329.1"/>
    </source>
</evidence>
<accession>A0A8D9F2W5</accession>
<protein>
    <submittedName>
        <fullName evidence="1">Uncharacterized protein</fullName>
    </submittedName>
</protein>
<name>A0A8D9F2W5_9HEMI</name>
<dbReference type="AlphaFoldDB" id="A0A8D9F2W5"/>
<dbReference type="EMBL" id="HBUF01594501">
    <property type="protein sequence ID" value="CAG6774329.1"/>
    <property type="molecule type" value="Transcribed_RNA"/>
</dbReference>
<reference evidence="1" key="1">
    <citation type="submission" date="2021-05" db="EMBL/GenBank/DDBJ databases">
        <authorList>
            <person name="Alioto T."/>
            <person name="Alioto T."/>
            <person name="Gomez Garrido J."/>
        </authorList>
    </citation>
    <scope>NUCLEOTIDE SEQUENCE</scope>
</reference>